<comment type="caution">
    <text evidence="1">The sequence shown here is derived from an EMBL/GenBank/DDBJ whole genome shotgun (WGS) entry which is preliminary data.</text>
</comment>
<proteinExistence type="predicted"/>
<dbReference type="EMBL" id="CAVMJV010000005">
    <property type="protein sequence ID" value="CAK5030688.1"/>
    <property type="molecule type" value="Genomic_DNA"/>
</dbReference>
<sequence length="51" mass="6156">MNKQVFNIKGGKATEGKRRENKTIGPIYSIYFLNFIFFLLLREYYFKDKKS</sequence>
<evidence type="ECO:0000313" key="1">
    <source>
        <dbReference type="EMBL" id="CAK5030688.1"/>
    </source>
</evidence>
<accession>A0ACB0Y4Q6</accession>
<evidence type="ECO:0000313" key="2">
    <source>
        <dbReference type="Proteomes" id="UP001497535"/>
    </source>
</evidence>
<name>A0ACB0Y4Q6_MELEN</name>
<reference evidence="1" key="1">
    <citation type="submission" date="2023-11" db="EMBL/GenBank/DDBJ databases">
        <authorList>
            <person name="Poullet M."/>
        </authorList>
    </citation>
    <scope>NUCLEOTIDE SEQUENCE</scope>
    <source>
        <strain evidence="1">E1834</strain>
    </source>
</reference>
<organism evidence="1 2">
    <name type="scientific">Meloidogyne enterolobii</name>
    <name type="common">Root-knot nematode worm</name>
    <name type="synonym">Meloidogyne mayaguensis</name>
    <dbReference type="NCBI Taxonomy" id="390850"/>
    <lineage>
        <taxon>Eukaryota</taxon>
        <taxon>Metazoa</taxon>
        <taxon>Ecdysozoa</taxon>
        <taxon>Nematoda</taxon>
        <taxon>Chromadorea</taxon>
        <taxon>Rhabditida</taxon>
        <taxon>Tylenchina</taxon>
        <taxon>Tylenchomorpha</taxon>
        <taxon>Tylenchoidea</taxon>
        <taxon>Meloidogynidae</taxon>
        <taxon>Meloidogyninae</taxon>
        <taxon>Meloidogyne</taxon>
    </lineage>
</organism>
<dbReference type="Proteomes" id="UP001497535">
    <property type="component" value="Unassembled WGS sequence"/>
</dbReference>
<keyword evidence="2" id="KW-1185">Reference proteome</keyword>
<protein>
    <submittedName>
        <fullName evidence="1">Uncharacterized protein</fullName>
    </submittedName>
</protein>
<gene>
    <name evidence="1" type="ORF">MENTE1834_LOCUS7293</name>
</gene>